<dbReference type="EMBL" id="JPME01000020">
    <property type="protein sequence ID" value="KEZ89189.1"/>
    <property type="molecule type" value="Genomic_DNA"/>
</dbReference>
<protein>
    <recommendedName>
        <fullName evidence="4">Cell division protein ZapA</fullName>
    </recommendedName>
</protein>
<accession>A0A084JJQ5</accession>
<dbReference type="Gene3D" id="6.10.250.790">
    <property type="match status" value="1"/>
</dbReference>
<evidence type="ECO:0000256" key="1">
    <source>
        <dbReference type="SAM" id="Coils"/>
    </source>
</evidence>
<keyword evidence="1" id="KW-0175">Coiled coil</keyword>
<organism evidence="2 3">
    <name type="scientific">Lacrimispora celerecrescens</name>
    <dbReference type="NCBI Taxonomy" id="29354"/>
    <lineage>
        <taxon>Bacteria</taxon>
        <taxon>Bacillati</taxon>
        <taxon>Bacillota</taxon>
        <taxon>Clostridia</taxon>
        <taxon>Lachnospirales</taxon>
        <taxon>Lachnospiraceae</taxon>
        <taxon>Lacrimispora</taxon>
    </lineage>
</organism>
<dbReference type="SUPFAM" id="SSF102829">
    <property type="entry name" value="Cell division protein ZapA-like"/>
    <property type="match status" value="1"/>
</dbReference>
<feature type="coiled-coil region" evidence="1">
    <location>
        <begin position="67"/>
        <end position="94"/>
    </location>
</feature>
<dbReference type="InterPro" id="IPR007838">
    <property type="entry name" value="Cell_div_ZapA-like"/>
</dbReference>
<dbReference type="STRING" id="29354.IO98_17265"/>
<proteinExistence type="predicted"/>
<evidence type="ECO:0000313" key="3">
    <source>
        <dbReference type="Proteomes" id="UP000028525"/>
    </source>
</evidence>
<keyword evidence="3" id="KW-1185">Reference proteome</keyword>
<dbReference type="Proteomes" id="UP000028525">
    <property type="component" value="Unassembled WGS sequence"/>
</dbReference>
<sequence length="122" mass="14164">MDSRRSTEVLIDGKIYALGGNEEESYIHRLASYINEMIITLKHQEGFTKQSAEYQNIMIQLNMADDYFKAREQTARLEQQKAEMEKEIYSLKHELVATQMKLESAKLELVETRKSADSGKKE</sequence>
<comment type="caution">
    <text evidence="2">The sequence shown here is derived from an EMBL/GenBank/DDBJ whole genome shotgun (WGS) entry which is preliminary data.</text>
</comment>
<evidence type="ECO:0008006" key="4">
    <source>
        <dbReference type="Google" id="ProtNLM"/>
    </source>
</evidence>
<dbReference type="OrthoDB" id="1826286at2"/>
<dbReference type="AlphaFoldDB" id="A0A084JJQ5"/>
<dbReference type="InterPro" id="IPR036192">
    <property type="entry name" value="Cell_div_ZapA-like_sf"/>
</dbReference>
<evidence type="ECO:0000313" key="2">
    <source>
        <dbReference type="EMBL" id="KEZ89189.1"/>
    </source>
</evidence>
<gene>
    <name evidence="2" type="ORF">IO98_17265</name>
</gene>
<dbReference type="Pfam" id="PF05164">
    <property type="entry name" value="ZapA"/>
    <property type="match status" value="1"/>
</dbReference>
<dbReference type="InterPro" id="IPR053712">
    <property type="entry name" value="Bac_CellDiv_Activator"/>
</dbReference>
<reference evidence="2 3" key="1">
    <citation type="submission" date="2014-07" db="EMBL/GenBank/DDBJ databases">
        <title>Draft genome of Clostridium celerecrescens 152B isolated from sediments associated with methane hydrate from Krishna Godavari basin.</title>
        <authorList>
            <person name="Honkalas V.S."/>
            <person name="Dabir A.P."/>
            <person name="Arora P."/>
            <person name="Dhakephalkar P.K."/>
        </authorList>
    </citation>
    <scope>NUCLEOTIDE SEQUENCE [LARGE SCALE GENOMIC DNA]</scope>
    <source>
        <strain evidence="2 3">152B</strain>
    </source>
</reference>
<name>A0A084JJQ5_9FIRM</name>